<name>A0AAV8QT51_ENSVE</name>
<comment type="caution">
    <text evidence="1">The sequence shown here is derived from an EMBL/GenBank/DDBJ whole genome shotgun (WGS) entry which is preliminary data.</text>
</comment>
<accession>A0AAV8QT51</accession>
<evidence type="ECO:0000313" key="1">
    <source>
        <dbReference type="EMBL" id="KAJ8484655.1"/>
    </source>
</evidence>
<dbReference type="Proteomes" id="UP001222027">
    <property type="component" value="Unassembled WGS sequence"/>
</dbReference>
<dbReference type="Gene3D" id="1.25.40.10">
    <property type="entry name" value="Tetratricopeptide repeat domain"/>
    <property type="match status" value="1"/>
</dbReference>
<gene>
    <name evidence="1" type="ORF">OPV22_017140</name>
</gene>
<dbReference type="PANTHER" id="PTHR47594:SF3">
    <property type="entry name" value="PROTEIN THYLAKOID ASSEMBLY 8, CHLOROPLASTIC"/>
    <property type="match status" value="1"/>
</dbReference>
<protein>
    <submittedName>
        <fullName evidence="1">Uncharacterized protein</fullName>
    </submittedName>
</protein>
<proteinExistence type="predicted"/>
<sequence length="111" mass="12483">MSPASSSDLARLTKAHLLDVLAELQRQNQWRLTLKAFGTDRREPWYRHDLALCAEMITTLARCIVRDEIDAVVTDLLQGDEGWISSEDTKGISRLVRPLMVAEKGVLPLPV</sequence>
<evidence type="ECO:0000313" key="2">
    <source>
        <dbReference type="Proteomes" id="UP001222027"/>
    </source>
</evidence>
<dbReference type="AlphaFoldDB" id="A0AAV8QT51"/>
<dbReference type="GO" id="GO:0000373">
    <property type="term" value="P:Group II intron splicing"/>
    <property type="evidence" value="ECO:0007669"/>
    <property type="project" value="InterPro"/>
</dbReference>
<dbReference type="GO" id="GO:0009658">
    <property type="term" value="P:chloroplast organization"/>
    <property type="evidence" value="ECO:0007669"/>
    <property type="project" value="InterPro"/>
</dbReference>
<dbReference type="InterPro" id="IPR044190">
    <property type="entry name" value="THA8-like"/>
</dbReference>
<organism evidence="1 2">
    <name type="scientific">Ensete ventricosum</name>
    <name type="common">Abyssinian banana</name>
    <name type="synonym">Musa ensete</name>
    <dbReference type="NCBI Taxonomy" id="4639"/>
    <lineage>
        <taxon>Eukaryota</taxon>
        <taxon>Viridiplantae</taxon>
        <taxon>Streptophyta</taxon>
        <taxon>Embryophyta</taxon>
        <taxon>Tracheophyta</taxon>
        <taxon>Spermatophyta</taxon>
        <taxon>Magnoliopsida</taxon>
        <taxon>Liliopsida</taxon>
        <taxon>Zingiberales</taxon>
        <taxon>Musaceae</taxon>
        <taxon>Ensete</taxon>
    </lineage>
</organism>
<dbReference type="GO" id="GO:0003723">
    <property type="term" value="F:RNA binding"/>
    <property type="evidence" value="ECO:0007669"/>
    <property type="project" value="InterPro"/>
</dbReference>
<dbReference type="InterPro" id="IPR011990">
    <property type="entry name" value="TPR-like_helical_dom_sf"/>
</dbReference>
<keyword evidence="2" id="KW-1185">Reference proteome</keyword>
<reference evidence="1 2" key="1">
    <citation type="submission" date="2022-12" db="EMBL/GenBank/DDBJ databases">
        <title>Chromosome-scale assembly of the Ensete ventricosum genome.</title>
        <authorList>
            <person name="Dussert Y."/>
            <person name="Stocks J."/>
            <person name="Wendawek A."/>
            <person name="Woldeyes F."/>
            <person name="Nichols R.A."/>
            <person name="Borrell J.S."/>
        </authorList>
    </citation>
    <scope>NUCLEOTIDE SEQUENCE [LARGE SCALE GENOMIC DNA]</scope>
    <source>
        <strain evidence="2">cv. Maze</strain>
        <tissue evidence="1">Seeds</tissue>
    </source>
</reference>
<dbReference type="PANTHER" id="PTHR47594">
    <property type="entry name" value="PPR CONTAINING PLANT-LIKE PROTEIN"/>
    <property type="match status" value="1"/>
</dbReference>
<dbReference type="EMBL" id="JAQQAF010000005">
    <property type="protein sequence ID" value="KAJ8484655.1"/>
    <property type="molecule type" value="Genomic_DNA"/>
</dbReference>